<dbReference type="InParanoid" id="A0A1Q3BIS5"/>
<gene>
    <name evidence="8" type="ORF">CFOL_v3_11293</name>
</gene>
<keyword evidence="4" id="KW-0804">Transcription</keyword>
<dbReference type="Proteomes" id="UP000187406">
    <property type="component" value="Unassembled WGS sequence"/>
</dbReference>
<name>A0A1Q3BIS5_CEPFO</name>
<evidence type="ECO:0000256" key="3">
    <source>
        <dbReference type="ARBA" id="ARBA00023125"/>
    </source>
</evidence>
<sequence length="343" mass="37963">MKETISLIFHGCNLAKDLETSLPNLANLQPGILSKSCDEIVKVFVTARDRLNALDSIKLYPQAVALPLQQPQYDPSLHEWLKSGFTQTMEHVMQTRILAAGRSPFDINERDLEGSSSLFRGTQAMDHVPDSGRPATTTASSSSQRPRRRKDGEERRTVQVPAPQIGNTDIPPEDGYTWRKYGQKEILGSKFPRSYYRCTHQKLYQCPAKKQVQRLDDNPFTFEVLYRGQHSCHMSSTAPSVPPPPSLEVTQEMTQTIGSQPSTTLAQWLSMEYLGAGGRSSTAAAGGDGAGPSTVRYGKEADYLLADMVDAMFNNSGSSSTNSMDLIFPSVEDHKWDSDDKLP</sequence>
<dbReference type="Pfam" id="PF03106">
    <property type="entry name" value="WRKY"/>
    <property type="match status" value="1"/>
</dbReference>
<dbReference type="GO" id="GO:0005634">
    <property type="term" value="C:nucleus"/>
    <property type="evidence" value="ECO:0007669"/>
    <property type="project" value="UniProtKB-SubCell"/>
</dbReference>
<evidence type="ECO:0000313" key="9">
    <source>
        <dbReference type="Proteomes" id="UP000187406"/>
    </source>
</evidence>
<comment type="subcellular location">
    <subcellularLocation>
        <location evidence="1">Nucleus</location>
    </subcellularLocation>
</comment>
<keyword evidence="3" id="KW-0238">DNA-binding</keyword>
<dbReference type="GO" id="GO:0003700">
    <property type="term" value="F:DNA-binding transcription factor activity"/>
    <property type="evidence" value="ECO:0007669"/>
    <property type="project" value="InterPro"/>
</dbReference>
<evidence type="ECO:0000256" key="4">
    <source>
        <dbReference type="ARBA" id="ARBA00023163"/>
    </source>
</evidence>
<dbReference type="GO" id="GO:0043565">
    <property type="term" value="F:sequence-specific DNA binding"/>
    <property type="evidence" value="ECO:0007669"/>
    <property type="project" value="InterPro"/>
</dbReference>
<evidence type="ECO:0000256" key="5">
    <source>
        <dbReference type="ARBA" id="ARBA00023242"/>
    </source>
</evidence>
<feature type="compositionally biased region" description="Polar residues" evidence="6">
    <location>
        <begin position="134"/>
        <end position="144"/>
    </location>
</feature>
<keyword evidence="9" id="KW-1185">Reference proteome</keyword>
<keyword evidence="2" id="KW-0805">Transcription regulation</keyword>
<dbReference type="Gene3D" id="2.20.25.80">
    <property type="entry name" value="WRKY domain"/>
    <property type="match status" value="1"/>
</dbReference>
<dbReference type="STRING" id="3775.A0A1Q3BIS5"/>
<dbReference type="EMBL" id="BDDD01000586">
    <property type="protein sequence ID" value="GAV67789.1"/>
    <property type="molecule type" value="Genomic_DNA"/>
</dbReference>
<feature type="domain" description="WRKY" evidence="7">
    <location>
        <begin position="173"/>
        <end position="235"/>
    </location>
</feature>
<comment type="caution">
    <text evidence="8">The sequence shown here is derived from an EMBL/GenBank/DDBJ whole genome shotgun (WGS) entry which is preliminary data.</text>
</comment>
<feature type="region of interest" description="Disordered" evidence="6">
    <location>
        <begin position="116"/>
        <end position="176"/>
    </location>
</feature>
<accession>A0A1Q3BIS5</accession>
<reference evidence="8" key="1">
    <citation type="journal article" date="2017" name="Nat. Ecol. Evol.">
        <title>Genome of the pitcher plant Cephalotus reveals genetic changes associated with carnivory.</title>
        <authorList>
            <person name="Fukushima K."/>
            <person name="Fang X."/>
            <person name="Alvarez-Ponce D."/>
            <person name="Cai H."/>
            <person name="Carretero-Paulet L."/>
            <person name="Chen C."/>
            <person name="Chang T."/>
            <person name="Farr K.M."/>
            <person name="Fujita T."/>
            <person name="Hiwatashi Y."/>
            <person name="Hoshi Y."/>
            <person name="Imai T."/>
            <person name="Kasahara M."/>
            <person name="Librado P."/>
            <person name="Mao L."/>
            <person name="Mori H."/>
            <person name="Nishiyama T."/>
            <person name="Nozawa M."/>
            <person name="Palfalvi G."/>
            <person name="Pollard S.T."/>
            <person name="Rozas J."/>
            <person name="Sanchez-Gracia A."/>
            <person name="Sankoff D."/>
            <person name="Shibata T.F."/>
            <person name="Shigenobu S."/>
            <person name="Sumikawa N."/>
            <person name="Uzawa T."/>
            <person name="Xie M."/>
            <person name="Zheng C."/>
            <person name="Pollock D.D."/>
            <person name="Albert V.A."/>
            <person name="Li S."/>
            <person name="Hasebe M."/>
        </authorList>
    </citation>
    <scope>NUCLEOTIDE SEQUENCE</scope>
    <source>
        <strain evidence="8">St1</strain>
    </source>
</reference>
<protein>
    <submittedName>
        <fullName evidence="8">WRKY domain-containing protein</fullName>
    </submittedName>
</protein>
<organism evidence="8 9">
    <name type="scientific">Cephalotus follicularis</name>
    <name type="common">Albany pitcher plant</name>
    <dbReference type="NCBI Taxonomy" id="3775"/>
    <lineage>
        <taxon>Eukaryota</taxon>
        <taxon>Viridiplantae</taxon>
        <taxon>Streptophyta</taxon>
        <taxon>Embryophyta</taxon>
        <taxon>Tracheophyta</taxon>
        <taxon>Spermatophyta</taxon>
        <taxon>Magnoliopsida</taxon>
        <taxon>eudicotyledons</taxon>
        <taxon>Gunneridae</taxon>
        <taxon>Pentapetalae</taxon>
        <taxon>rosids</taxon>
        <taxon>fabids</taxon>
        <taxon>Oxalidales</taxon>
        <taxon>Cephalotaceae</taxon>
        <taxon>Cephalotus</taxon>
    </lineage>
</organism>
<dbReference type="AlphaFoldDB" id="A0A1Q3BIS5"/>
<keyword evidence="5" id="KW-0539">Nucleus</keyword>
<dbReference type="SMART" id="SM00774">
    <property type="entry name" value="WRKY"/>
    <property type="match status" value="1"/>
</dbReference>
<dbReference type="OrthoDB" id="684963at2759"/>
<dbReference type="PROSITE" id="PS50811">
    <property type="entry name" value="WRKY"/>
    <property type="match status" value="1"/>
</dbReference>
<dbReference type="PANTHER" id="PTHR31282">
    <property type="entry name" value="WRKY TRANSCRIPTION FACTOR 21-RELATED"/>
    <property type="match status" value="1"/>
</dbReference>
<evidence type="ECO:0000259" key="7">
    <source>
        <dbReference type="PROSITE" id="PS50811"/>
    </source>
</evidence>
<evidence type="ECO:0000256" key="6">
    <source>
        <dbReference type="SAM" id="MobiDB-lite"/>
    </source>
</evidence>
<proteinExistence type="predicted"/>
<evidence type="ECO:0000256" key="2">
    <source>
        <dbReference type="ARBA" id="ARBA00023015"/>
    </source>
</evidence>
<dbReference type="InterPro" id="IPR044810">
    <property type="entry name" value="WRKY_plant"/>
</dbReference>
<evidence type="ECO:0000256" key="1">
    <source>
        <dbReference type="ARBA" id="ARBA00004123"/>
    </source>
</evidence>
<dbReference type="SUPFAM" id="SSF118290">
    <property type="entry name" value="WRKY DNA-binding domain"/>
    <property type="match status" value="1"/>
</dbReference>
<dbReference type="InterPro" id="IPR003657">
    <property type="entry name" value="WRKY_dom"/>
</dbReference>
<dbReference type="InterPro" id="IPR036576">
    <property type="entry name" value="WRKY_dom_sf"/>
</dbReference>
<evidence type="ECO:0000313" key="8">
    <source>
        <dbReference type="EMBL" id="GAV67789.1"/>
    </source>
</evidence>
<dbReference type="FunCoup" id="A0A1Q3BIS5">
    <property type="interactions" value="2"/>
</dbReference>